<sequence>MKNQASLFLLFILFIPTVSFGLDRKADILKSLVNRQCQKSISEKQALQFVKMIYLTCIPDSNVSVLKDCSLPCRKATVETVVGP</sequence>
<organism evidence="1 2">
    <name type="scientific">Bdellovibrio reynosensis</name>
    <dbReference type="NCBI Taxonomy" id="2835041"/>
    <lineage>
        <taxon>Bacteria</taxon>
        <taxon>Pseudomonadati</taxon>
        <taxon>Bdellovibrionota</taxon>
        <taxon>Bdellovibrionia</taxon>
        <taxon>Bdellovibrionales</taxon>
        <taxon>Pseudobdellovibrionaceae</taxon>
        <taxon>Bdellovibrio</taxon>
    </lineage>
</organism>
<dbReference type="EMBL" id="CP093442">
    <property type="protein sequence ID" value="UOF01396.1"/>
    <property type="molecule type" value="Genomic_DNA"/>
</dbReference>
<dbReference type="Proteomes" id="UP000830116">
    <property type="component" value="Chromosome"/>
</dbReference>
<gene>
    <name evidence="1" type="ORF">MNR06_00320</name>
</gene>
<dbReference type="RefSeq" id="WP_243537836.1">
    <property type="nucleotide sequence ID" value="NZ_CP093442.1"/>
</dbReference>
<name>A0ABY4CCJ9_9BACT</name>
<reference evidence="1" key="1">
    <citation type="submission" date="2022-03" db="EMBL/GenBank/DDBJ databases">
        <title>Genome Identification and Characterization of new species Bdellovibrio reynosense LBG001 sp. nov. from a Mexico soil sample.</title>
        <authorList>
            <person name="Camilli A."/>
            <person name="Ajao Y."/>
            <person name="Guo X."/>
        </authorList>
    </citation>
    <scope>NUCLEOTIDE SEQUENCE</scope>
    <source>
        <strain evidence="1">LBG001</strain>
    </source>
</reference>
<keyword evidence="2" id="KW-1185">Reference proteome</keyword>
<proteinExistence type="predicted"/>
<accession>A0ABY4CCJ9</accession>
<protein>
    <submittedName>
        <fullName evidence="1">Uncharacterized protein</fullName>
    </submittedName>
</protein>
<evidence type="ECO:0000313" key="1">
    <source>
        <dbReference type="EMBL" id="UOF01396.1"/>
    </source>
</evidence>
<evidence type="ECO:0000313" key="2">
    <source>
        <dbReference type="Proteomes" id="UP000830116"/>
    </source>
</evidence>